<comment type="similarity">
    <text evidence="1">Belongs to the TRAFAC class myosin-kinesin ATPase superfamily. Kinesin family. KIN-7 subfamily.</text>
</comment>
<feature type="compositionally biased region" description="Basic and acidic residues" evidence="7">
    <location>
        <begin position="642"/>
        <end position="667"/>
    </location>
</feature>
<evidence type="ECO:0000256" key="3">
    <source>
        <dbReference type="ARBA" id="ARBA00022741"/>
    </source>
</evidence>
<organism evidence="10">
    <name type="scientific">Arabidopsis lyrata subsp. lyrata</name>
    <name type="common">Lyre-leaved rock-cress</name>
    <dbReference type="NCBI Taxonomy" id="81972"/>
    <lineage>
        <taxon>Eukaryota</taxon>
        <taxon>Viridiplantae</taxon>
        <taxon>Streptophyta</taxon>
        <taxon>Embryophyta</taxon>
        <taxon>Tracheophyta</taxon>
        <taxon>Spermatophyta</taxon>
        <taxon>Magnoliopsida</taxon>
        <taxon>eudicotyledons</taxon>
        <taxon>Gunneridae</taxon>
        <taxon>Pentapetalae</taxon>
        <taxon>rosids</taxon>
        <taxon>malvids</taxon>
        <taxon>Brassicales</taxon>
        <taxon>Brassicaceae</taxon>
        <taxon>Camelineae</taxon>
        <taxon>Arabidopsis</taxon>
    </lineage>
</organism>
<dbReference type="InterPro" id="IPR027640">
    <property type="entry name" value="Kinesin-like_fam"/>
</dbReference>
<feature type="compositionally biased region" description="Acidic residues" evidence="7">
    <location>
        <begin position="563"/>
        <end position="585"/>
    </location>
</feature>
<dbReference type="FunFam" id="3.40.850.10:FF:000228">
    <property type="entry name" value="Kinesin motor family protein"/>
    <property type="match status" value="1"/>
</dbReference>
<proteinExistence type="inferred from homology"/>
<evidence type="ECO:0000256" key="5">
    <source>
        <dbReference type="ARBA" id="ARBA00023175"/>
    </source>
</evidence>
<evidence type="ECO:0000256" key="2">
    <source>
        <dbReference type="ARBA" id="ARBA00022701"/>
    </source>
</evidence>
<dbReference type="GO" id="GO:0008017">
    <property type="term" value="F:microtubule binding"/>
    <property type="evidence" value="ECO:0007669"/>
    <property type="project" value="InterPro"/>
</dbReference>
<evidence type="ECO:0000256" key="1">
    <source>
        <dbReference type="ARBA" id="ARBA00007310"/>
    </source>
</evidence>
<protein>
    <submittedName>
        <fullName evidence="9">Kinesin motor family protein</fullName>
    </submittedName>
</protein>
<name>D7MS49_ARALL</name>
<dbReference type="InterPro" id="IPR021881">
    <property type="entry name" value="NACK_C"/>
</dbReference>
<dbReference type="EMBL" id="GL348720">
    <property type="protein sequence ID" value="EFH40036.1"/>
    <property type="molecule type" value="Genomic_DNA"/>
</dbReference>
<dbReference type="PROSITE" id="PS00411">
    <property type="entry name" value="KINESIN_MOTOR_1"/>
    <property type="match status" value="1"/>
</dbReference>
<dbReference type="PROSITE" id="PS50067">
    <property type="entry name" value="KINESIN_MOTOR_2"/>
    <property type="match status" value="1"/>
</dbReference>
<dbReference type="Gene3D" id="3.40.850.10">
    <property type="entry name" value="Kinesin motor domain"/>
    <property type="match status" value="1"/>
</dbReference>
<evidence type="ECO:0000313" key="10">
    <source>
        <dbReference type="Proteomes" id="UP000008694"/>
    </source>
</evidence>
<dbReference type="eggNOG" id="KOG0242">
    <property type="taxonomic scope" value="Eukaryota"/>
</dbReference>
<dbReference type="Pfam" id="PF11995">
    <property type="entry name" value="DUF3490"/>
    <property type="match status" value="1"/>
</dbReference>
<evidence type="ECO:0000256" key="6">
    <source>
        <dbReference type="PROSITE-ProRule" id="PRU00283"/>
    </source>
</evidence>
<sequence length="1088" mass="124334">MASGGKGEKILVSVRVRPQNEKEKARNDICDWECVNNTTIICNNNLPERSLFPSTYTFDKVFGFDSPTKQVYEDGAKEVALCVLGGINSSIFAYGQTSSGKTYTMCGITKFAMDDIFCYIQKHTDRKFTLKFSAIEIYNEAVRDLLSGDNNQLRLLDDPERGTVVEKLIEETIRDRSHLEELLTVCETQRKIGETSLNEVSSRSHQILRLTIESTGREYSPDSSSTLSASVCFIDLAGSERASQTLSAGTRLKEGCHINRSLLTLGTVIRKLSKAQSQVENLLKSTAEERSSRMDEQSMFSSMDFDADFRRRSYDSTDLGEPSIINNLTERNFEFLENSEEDDFLLDDKTPQFSRHNLYDGWEELVQITDERLEDACKEVRCIEPEAEQSIRQPATVEIHDLLEFIVDKRAISEVLSPRKEESLLALEYEQSYNSSTAITLLQVKRKPRMKKTWRLEHLQKEEILSAPEHEQSYNSSTGDEKAENEVMEIISTRRKEEPLSALEYEQSFNSSIGNEKAENEDIEISTPTETENVNLSLKTIDVELCGNAKPETYELTFKNSDLEMDPSVEAEESQESVKEDEEMKNEERKMSPSTKQAEQCLNKEENAQSEQQSTEDCELNSLPINNQSEATVEVELTPNDTKLDEDATSGDKWERKQQQEADKDCNESSVCKNIGTDDNDNDTYMALKEKVKEMQKKIEYLMSMHTAEQQQSPSFRREYMSPECFTTKRSRSCRENLLSVRSPHWFENLEGNNNTSPAWRVMQTKASPGRPNTSSISFDSGSSTSIDTRSLKDYDPEMGNSFREFVAGLEEMAKKHHSIDSTPELDYGIPYAPTRTERLEIRPDSPANSIRGNENALPNPQETTDATNNQSEREQADDSVEESKPKETDSTEASQEKLQVAANGQYSSISSDFERQQRQIIELWAVCNVPLVHRTYFFLLFKGDPSDYVYMEVELRRLSFLKQTISNDMEASRIQTVKALTREKEWLSKQLPKKFPWSQRIELYQKWGVEVNSKQRSLQVAHKLWTNTQDMEHIKESASLVAKLLGFVEPSRMPKEMFGLSLLPRTENVKSSGWRFTKSFSGIRLTR</sequence>
<dbReference type="GO" id="GO:0005524">
    <property type="term" value="F:ATP binding"/>
    <property type="evidence" value="ECO:0007669"/>
    <property type="project" value="UniProtKB-UniRule"/>
</dbReference>
<evidence type="ECO:0000256" key="7">
    <source>
        <dbReference type="SAM" id="MobiDB-lite"/>
    </source>
</evidence>
<feature type="compositionally biased region" description="Low complexity" evidence="7">
    <location>
        <begin position="774"/>
        <end position="789"/>
    </location>
</feature>
<keyword evidence="5 6" id="KW-0505">Motor protein</keyword>
<feature type="region of interest" description="Disordered" evidence="7">
    <location>
        <begin position="836"/>
        <end position="896"/>
    </location>
</feature>
<dbReference type="PANTHER" id="PTHR47968:SF43">
    <property type="entry name" value="KINESIN-LIKE PROTEIN KIN-7J"/>
    <property type="match status" value="1"/>
</dbReference>
<feature type="domain" description="Kinesin motor" evidence="8">
    <location>
        <begin position="9"/>
        <end position="278"/>
    </location>
</feature>
<feature type="region of interest" description="Disordered" evidence="7">
    <location>
        <begin position="558"/>
        <end position="682"/>
    </location>
</feature>
<reference evidence="10" key="1">
    <citation type="journal article" date="2011" name="Nat. Genet.">
        <title>The Arabidopsis lyrata genome sequence and the basis of rapid genome size change.</title>
        <authorList>
            <person name="Hu T.T."/>
            <person name="Pattyn P."/>
            <person name="Bakker E.G."/>
            <person name="Cao J."/>
            <person name="Cheng J.-F."/>
            <person name="Clark R.M."/>
            <person name="Fahlgren N."/>
            <person name="Fawcett J.A."/>
            <person name="Grimwood J."/>
            <person name="Gundlach H."/>
            <person name="Haberer G."/>
            <person name="Hollister J.D."/>
            <person name="Ossowski S."/>
            <person name="Ottilar R.P."/>
            <person name="Salamov A.A."/>
            <person name="Schneeberger K."/>
            <person name="Spannagl M."/>
            <person name="Wang X."/>
            <person name="Yang L."/>
            <person name="Nasrallah M.E."/>
            <person name="Bergelson J."/>
            <person name="Carrington J.C."/>
            <person name="Gaut B.S."/>
            <person name="Schmutz J."/>
            <person name="Mayer K.F.X."/>
            <person name="Van de Peer Y."/>
            <person name="Grigoriev I.V."/>
            <person name="Nordborg M."/>
            <person name="Weigel D."/>
            <person name="Guo Y.-L."/>
        </authorList>
    </citation>
    <scope>NUCLEOTIDE SEQUENCE [LARGE SCALE GENOMIC DNA]</scope>
    <source>
        <strain evidence="10">cv. MN47</strain>
    </source>
</reference>
<evidence type="ECO:0000256" key="4">
    <source>
        <dbReference type="ARBA" id="ARBA00022840"/>
    </source>
</evidence>
<dbReference type="SUPFAM" id="SSF52540">
    <property type="entry name" value="P-loop containing nucleoside triphosphate hydrolases"/>
    <property type="match status" value="1"/>
</dbReference>
<dbReference type="Gramene" id="fgenesh2_kg.8__602__AT5G42490.1">
    <property type="protein sequence ID" value="fgenesh2_kg.8__602__AT5G42490.1"/>
    <property type="gene ID" value="fgenesh2_kg.8__602__AT5G42490.1"/>
</dbReference>
<dbReference type="InterPro" id="IPR019821">
    <property type="entry name" value="Kinesin_motor_CS"/>
</dbReference>
<dbReference type="GO" id="GO:0005874">
    <property type="term" value="C:microtubule"/>
    <property type="evidence" value="ECO:0007669"/>
    <property type="project" value="UniProtKB-KW"/>
</dbReference>
<keyword evidence="3 6" id="KW-0547">Nucleotide-binding</keyword>
<dbReference type="PANTHER" id="PTHR47968">
    <property type="entry name" value="CENTROMERE PROTEIN E"/>
    <property type="match status" value="1"/>
</dbReference>
<feature type="binding site" evidence="6">
    <location>
        <begin position="95"/>
        <end position="102"/>
    </location>
    <ligand>
        <name>ATP</name>
        <dbReference type="ChEBI" id="CHEBI:30616"/>
    </ligand>
</feature>
<dbReference type="HOGENOM" id="CLU_013407_0_0_1"/>
<dbReference type="PRINTS" id="PR00380">
    <property type="entry name" value="KINESINHEAVY"/>
</dbReference>
<keyword evidence="2" id="KW-0493">Microtubule</keyword>
<accession>D7MS49</accession>
<evidence type="ECO:0000313" key="9">
    <source>
        <dbReference type="EMBL" id="EFH40036.1"/>
    </source>
</evidence>
<feature type="compositionally biased region" description="Polar residues" evidence="7">
    <location>
        <begin position="847"/>
        <end position="871"/>
    </location>
</feature>
<dbReference type="GO" id="GO:0007018">
    <property type="term" value="P:microtubule-based movement"/>
    <property type="evidence" value="ECO:0007669"/>
    <property type="project" value="InterPro"/>
</dbReference>
<dbReference type="InterPro" id="IPR036961">
    <property type="entry name" value="Kinesin_motor_dom_sf"/>
</dbReference>
<dbReference type="AlphaFoldDB" id="D7MS49"/>
<feature type="compositionally biased region" description="Basic and acidic residues" evidence="7">
    <location>
        <begin position="872"/>
        <end position="890"/>
    </location>
</feature>
<dbReference type="Proteomes" id="UP000008694">
    <property type="component" value="Unassembled WGS sequence"/>
</dbReference>
<keyword evidence="4 6" id="KW-0067">ATP-binding</keyword>
<dbReference type="InterPro" id="IPR001752">
    <property type="entry name" value="Kinesin_motor_dom"/>
</dbReference>
<evidence type="ECO:0000259" key="8">
    <source>
        <dbReference type="PROSITE" id="PS50067"/>
    </source>
</evidence>
<keyword evidence="10" id="KW-1185">Reference proteome</keyword>
<dbReference type="STRING" id="81972.D7MS49"/>
<feature type="region of interest" description="Disordered" evidence="7">
    <location>
        <begin position="765"/>
        <end position="799"/>
    </location>
</feature>
<dbReference type="SMART" id="SM00129">
    <property type="entry name" value="KISc"/>
    <property type="match status" value="1"/>
</dbReference>
<dbReference type="Pfam" id="PF00225">
    <property type="entry name" value="Kinesin"/>
    <property type="match status" value="1"/>
</dbReference>
<dbReference type="InterPro" id="IPR027417">
    <property type="entry name" value="P-loop_NTPase"/>
</dbReference>
<gene>
    <name evidence="9" type="ORF">ARALYDRAFT_494786</name>
</gene>
<dbReference type="GO" id="GO:0003777">
    <property type="term" value="F:microtubule motor activity"/>
    <property type="evidence" value="ECO:0007669"/>
    <property type="project" value="InterPro"/>
</dbReference>